<accession>A0ABP7XJ66</accession>
<keyword evidence="2" id="KW-0328">Glycosyltransferase</keyword>
<feature type="domain" description="Glycosyltransferase 2-like" evidence="4">
    <location>
        <begin position="5"/>
        <end position="170"/>
    </location>
</feature>
<dbReference type="PANTHER" id="PTHR43398">
    <property type="entry name" value="DOLICHOL-PHOSPHATE MANNOSYLTRANSFERASE SUBUNIT 1"/>
    <property type="match status" value="1"/>
</dbReference>
<sequence>MRSLVVIPTYDERANIPIVLDAVLSATDADVLVVDDASPDGTADVVRAHPCFGTRVHLLSRAGKSGLGAAYRAGFSWALEEARGYDRVVQMDADLSHPPQVVPHLLAALDRVDVAVGSRYVRGGSVRDWPLSRRAISWLGNLYVRLVLGLPVRDATAGFKAFRADALRAIGVVHSRSEGYSFQIENTWRAVRLGLTITEVPILFTDRTRGTSKMSAAIVAEALFRVVEWRLT</sequence>
<evidence type="ECO:0000313" key="5">
    <source>
        <dbReference type="EMBL" id="GAA4119082.1"/>
    </source>
</evidence>
<dbReference type="SUPFAM" id="SSF53448">
    <property type="entry name" value="Nucleotide-diphospho-sugar transferases"/>
    <property type="match status" value="1"/>
</dbReference>
<dbReference type="EMBL" id="BAAAZH010000014">
    <property type="protein sequence ID" value="GAA4119082.1"/>
    <property type="molecule type" value="Genomic_DNA"/>
</dbReference>
<evidence type="ECO:0000256" key="3">
    <source>
        <dbReference type="ARBA" id="ARBA00022679"/>
    </source>
</evidence>
<dbReference type="PANTHER" id="PTHR43398:SF1">
    <property type="entry name" value="DOLICHOL-PHOSPHATE MANNOSYLTRANSFERASE SUBUNIT 1"/>
    <property type="match status" value="1"/>
</dbReference>
<evidence type="ECO:0000256" key="1">
    <source>
        <dbReference type="ARBA" id="ARBA00006739"/>
    </source>
</evidence>
<dbReference type="Pfam" id="PF00535">
    <property type="entry name" value="Glycos_transf_2"/>
    <property type="match status" value="1"/>
</dbReference>
<evidence type="ECO:0000313" key="6">
    <source>
        <dbReference type="Proteomes" id="UP001501495"/>
    </source>
</evidence>
<dbReference type="InterPro" id="IPR029044">
    <property type="entry name" value="Nucleotide-diphossugar_trans"/>
</dbReference>
<organism evidence="5 6">
    <name type="scientific">Nocardioides fonticola</name>
    <dbReference type="NCBI Taxonomy" id="450363"/>
    <lineage>
        <taxon>Bacteria</taxon>
        <taxon>Bacillati</taxon>
        <taxon>Actinomycetota</taxon>
        <taxon>Actinomycetes</taxon>
        <taxon>Propionibacteriales</taxon>
        <taxon>Nocardioidaceae</taxon>
        <taxon>Nocardioides</taxon>
    </lineage>
</organism>
<dbReference type="CDD" id="cd06442">
    <property type="entry name" value="DPM1_like"/>
    <property type="match status" value="1"/>
</dbReference>
<protein>
    <submittedName>
        <fullName evidence="5">Polyprenol monophosphomannose synthase</fullName>
    </submittedName>
</protein>
<comment type="caution">
    <text evidence="5">The sequence shown here is derived from an EMBL/GenBank/DDBJ whole genome shotgun (WGS) entry which is preliminary data.</text>
</comment>
<dbReference type="Gene3D" id="3.90.550.10">
    <property type="entry name" value="Spore Coat Polysaccharide Biosynthesis Protein SpsA, Chain A"/>
    <property type="match status" value="1"/>
</dbReference>
<keyword evidence="3" id="KW-0808">Transferase</keyword>
<dbReference type="InterPro" id="IPR001173">
    <property type="entry name" value="Glyco_trans_2-like"/>
</dbReference>
<name>A0ABP7XJ66_9ACTN</name>
<dbReference type="Proteomes" id="UP001501495">
    <property type="component" value="Unassembled WGS sequence"/>
</dbReference>
<comment type="similarity">
    <text evidence="1">Belongs to the glycosyltransferase 2 family.</text>
</comment>
<dbReference type="InterPro" id="IPR039528">
    <property type="entry name" value="DPM1-like"/>
</dbReference>
<gene>
    <name evidence="5" type="ORF">GCM10022215_21260</name>
</gene>
<proteinExistence type="inferred from homology"/>
<reference evidence="6" key="1">
    <citation type="journal article" date="2019" name="Int. J. Syst. Evol. Microbiol.">
        <title>The Global Catalogue of Microorganisms (GCM) 10K type strain sequencing project: providing services to taxonomists for standard genome sequencing and annotation.</title>
        <authorList>
            <consortium name="The Broad Institute Genomics Platform"/>
            <consortium name="The Broad Institute Genome Sequencing Center for Infectious Disease"/>
            <person name="Wu L."/>
            <person name="Ma J."/>
        </authorList>
    </citation>
    <scope>NUCLEOTIDE SEQUENCE [LARGE SCALE GENOMIC DNA]</scope>
    <source>
        <strain evidence="6">JCM 16703</strain>
    </source>
</reference>
<keyword evidence="6" id="KW-1185">Reference proteome</keyword>
<dbReference type="RefSeq" id="WP_344733345.1">
    <property type="nucleotide sequence ID" value="NZ_BAAAZH010000014.1"/>
</dbReference>
<evidence type="ECO:0000256" key="2">
    <source>
        <dbReference type="ARBA" id="ARBA00022676"/>
    </source>
</evidence>
<evidence type="ECO:0000259" key="4">
    <source>
        <dbReference type="Pfam" id="PF00535"/>
    </source>
</evidence>